<dbReference type="GO" id="GO:0003341">
    <property type="term" value="P:cilium movement"/>
    <property type="evidence" value="ECO:0007669"/>
    <property type="project" value="InterPro"/>
</dbReference>
<evidence type="ECO:0000313" key="3">
    <source>
        <dbReference type="EMBL" id="KAJ8917182.1"/>
    </source>
</evidence>
<evidence type="ECO:0000256" key="2">
    <source>
        <dbReference type="SAM" id="MobiDB-lite"/>
    </source>
</evidence>
<dbReference type="GO" id="GO:0035253">
    <property type="term" value="C:ciliary rootlet"/>
    <property type="evidence" value="ECO:0007669"/>
    <property type="project" value="TreeGrafter"/>
</dbReference>
<dbReference type="EMBL" id="JANEYG010000035">
    <property type="protein sequence ID" value="KAJ8917182.1"/>
    <property type="molecule type" value="Genomic_DNA"/>
</dbReference>
<comment type="caution">
    <text evidence="3">The sequence shown here is derived from an EMBL/GenBank/DDBJ whole genome shotgun (WGS) entry which is preliminary data.</text>
</comment>
<feature type="region of interest" description="Disordered" evidence="2">
    <location>
        <begin position="488"/>
        <end position="524"/>
    </location>
</feature>
<evidence type="ECO:0000256" key="1">
    <source>
        <dbReference type="SAM" id="Coils"/>
    </source>
</evidence>
<dbReference type="AlphaFoldDB" id="A0AAV8VT82"/>
<organism evidence="3 4">
    <name type="scientific">Exocentrus adspersus</name>
    <dbReference type="NCBI Taxonomy" id="1586481"/>
    <lineage>
        <taxon>Eukaryota</taxon>
        <taxon>Metazoa</taxon>
        <taxon>Ecdysozoa</taxon>
        <taxon>Arthropoda</taxon>
        <taxon>Hexapoda</taxon>
        <taxon>Insecta</taxon>
        <taxon>Pterygota</taxon>
        <taxon>Neoptera</taxon>
        <taxon>Endopterygota</taxon>
        <taxon>Coleoptera</taxon>
        <taxon>Polyphaga</taxon>
        <taxon>Cucujiformia</taxon>
        <taxon>Chrysomeloidea</taxon>
        <taxon>Cerambycidae</taxon>
        <taxon>Lamiinae</taxon>
        <taxon>Acanthocinini</taxon>
        <taxon>Exocentrus</taxon>
    </lineage>
</organism>
<feature type="compositionally biased region" description="Pro residues" evidence="2">
    <location>
        <begin position="495"/>
        <end position="507"/>
    </location>
</feature>
<sequence length="546" mass="63058">METKPGQQEQPEQLSDLNKKILEVKKKIQLSEGQRKALFEDCEAERKSNAAQVLKLKKEIAQMVVALHESTTPTAKYRIQNKRIVEIIGPLADKSATEVAELLDLQIIDSSKRLDLLRHRIKQRRKYFTELGSKYQLLLSKHEQNELMKRVEKPIKKSTSELQNAIHAVEVQIREAIHIKNRYSDIRKSLKDDADKFDSNVKKMEEDLATQKVDIEKLQKIMDEATRMRGIARGHLLKEERAANSAANLREKEATEGKRLVNERKIELERLERRIFQGGRLQPRPEPEGAETDDAVQDEERSVTPPHPVETLAQAFEILKQATGGTNSQEVLERFKAQKETEERLMLLRKNSEDVKHKLETKMEALRQKLDSYKYAEVKDAERRTGEMERIQKQIEEQQERSRKCKEEKGRKDEALKSVLSDLHGLYLCINPLALPENDALKVLNRIQTALREILKKISEGEVAYDMEEKVYNLESYDDKWLPTPYSSLMRRTPLPQPGMSPAPPAPTGSEDEEEVPSRGYLKRQAQLVIDAKSRRKAMRALPKRN</sequence>
<dbReference type="GO" id="GO:0097542">
    <property type="term" value="C:ciliary tip"/>
    <property type="evidence" value="ECO:0007669"/>
    <property type="project" value="TreeGrafter"/>
</dbReference>
<feature type="coiled-coil region" evidence="1">
    <location>
        <begin position="187"/>
        <end position="228"/>
    </location>
</feature>
<dbReference type="InterPro" id="IPR033192">
    <property type="entry name" value="ODAD3"/>
</dbReference>
<evidence type="ECO:0008006" key="5">
    <source>
        <dbReference type="Google" id="ProtNLM"/>
    </source>
</evidence>
<accession>A0AAV8VT82</accession>
<dbReference type="PANTHER" id="PTHR46518:SF1">
    <property type="entry name" value="OUTER DYNEIN ARM-DOCKING COMPLEX SUBUNIT 3"/>
    <property type="match status" value="1"/>
</dbReference>
<evidence type="ECO:0000313" key="4">
    <source>
        <dbReference type="Proteomes" id="UP001159042"/>
    </source>
</evidence>
<keyword evidence="4" id="KW-1185">Reference proteome</keyword>
<feature type="coiled-coil region" evidence="1">
    <location>
        <begin position="349"/>
        <end position="408"/>
    </location>
</feature>
<dbReference type="GO" id="GO:0036064">
    <property type="term" value="C:ciliary basal body"/>
    <property type="evidence" value="ECO:0007669"/>
    <property type="project" value="TreeGrafter"/>
</dbReference>
<dbReference type="PANTHER" id="PTHR46518">
    <property type="entry name" value="COILED-COIL DOMAIN-CONTAINING PROTEIN 151"/>
    <property type="match status" value="1"/>
</dbReference>
<feature type="region of interest" description="Disordered" evidence="2">
    <location>
        <begin position="278"/>
        <end position="303"/>
    </location>
</feature>
<reference evidence="3 4" key="1">
    <citation type="journal article" date="2023" name="Insect Mol. Biol.">
        <title>Genome sequencing provides insights into the evolution of gene families encoding plant cell wall-degrading enzymes in longhorned beetles.</title>
        <authorList>
            <person name="Shin N.R."/>
            <person name="Okamura Y."/>
            <person name="Kirsch R."/>
            <person name="Pauchet Y."/>
        </authorList>
    </citation>
    <scope>NUCLEOTIDE SEQUENCE [LARGE SCALE GENOMIC DNA]</scope>
    <source>
        <strain evidence="3">EAD_L_NR</strain>
    </source>
</reference>
<dbReference type="GO" id="GO:0036158">
    <property type="term" value="P:outer dynein arm assembly"/>
    <property type="evidence" value="ECO:0007669"/>
    <property type="project" value="InterPro"/>
</dbReference>
<feature type="compositionally biased region" description="Acidic residues" evidence="2">
    <location>
        <begin position="288"/>
        <end position="297"/>
    </location>
</feature>
<name>A0AAV8VT82_9CUCU</name>
<proteinExistence type="predicted"/>
<dbReference type="Proteomes" id="UP001159042">
    <property type="component" value="Unassembled WGS sequence"/>
</dbReference>
<keyword evidence="1" id="KW-0175">Coiled coil</keyword>
<gene>
    <name evidence="3" type="ORF">NQ315_012674</name>
</gene>
<protein>
    <recommendedName>
        <fullName evidence="5">Coiled-coil domain-containing protein 151</fullName>
    </recommendedName>
</protein>